<sequence>MSLSIFSFTRSTMSVAIGGIREVRIPDVPDGIRCTSTGCRCIGWREHNWSHAFLISTRYDNTCEEPRQKLSAALNTLVYTERTDCTAHWSLYVEVLMLKDVIYLVHSR</sequence>
<name>A0A1I7X214_HETBA</name>
<proteinExistence type="predicted"/>
<dbReference type="AlphaFoldDB" id="A0A1I7X214"/>
<organism evidence="1 2">
    <name type="scientific">Heterorhabditis bacteriophora</name>
    <name type="common">Entomopathogenic nematode worm</name>
    <dbReference type="NCBI Taxonomy" id="37862"/>
    <lineage>
        <taxon>Eukaryota</taxon>
        <taxon>Metazoa</taxon>
        <taxon>Ecdysozoa</taxon>
        <taxon>Nematoda</taxon>
        <taxon>Chromadorea</taxon>
        <taxon>Rhabditida</taxon>
        <taxon>Rhabditina</taxon>
        <taxon>Rhabditomorpha</taxon>
        <taxon>Strongyloidea</taxon>
        <taxon>Heterorhabditidae</taxon>
        <taxon>Heterorhabditis</taxon>
    </lineage>
</organism>
<reference evidence="2" key="1">
    <citation type="submission" date="2016-11" db="UniProtKB">
        <authorList>
            <consortium name="WormBaseParasite"/>
        </authorList>
    </citation>
    <scope>IDENTIFICATION</scope>
</reference>
<evidence type="ECO:0000313" key="1">
    <source>
        <dbReference type="Proteomes" id="UP000095283"/>
    </source>
</evidence>
<dbReference type="WBParaSite" id="Hba_11478">
    <property type="protein sequence ID" value="Hba_11478"/>
    <property type="gene ID" value="Hba_11478"/>
</dbReference>
<protein>
    <submittedName>
        <fullName evidence="2">Secreted protein</fullName>
    </submittedName>
</protein>
<dbReference type="Proteomes" id="UP000095283">
    <property type="component" value="Unplaced"/>
</dbReference>
<accession>A0A1I7X214</accession>
<evidence type="ECO:0000313" key="2">
    <source>
        <dbReference type="WBParaSite" id="Hba_11478"/>
    </source>
</evidence>
<keyword evidence="1" id="KW-1185">Reference proteome</keyword>